<dbReference type="EMBL" id="CAUJNA010003849">
    <property type="protein sequence ID" value="CAJ1410954.1"/>
    <property type="molecule type" value="Genomic_DNA"/>
</dbReference>
<organism evidence="3 4">
    <name type="scientific">Effrenium voratum</name>
    <dbReference type="NCBI Taxonomy" id="2562239"/>
    <lineage>
        <taxon>Eukaryota</taxon>
        <taxon>Sar</taxon>
        <taxon>Alveolata</taxon>
        <taxon>Dinophyceae</taxon>
        <taxon>Suessiales</taxon>
        <taxon>Symbiodiniaceae</taxon>
        <taxon>Effrenium</taxon>
    </lineage>
</organism>
<dbReference type="Gene3D" id="1.25.40.10">
    <property type="entry name" value="Tetratricopeptide repeat domain"/>
    <property type="match status" value="1"/>
</dbReference>
<evidence type="ECO:0000256" key="1">
    <source>
        <dbReference type="ARBA" id="ARBA00022737"/>
    </source>
</evidence>
<evidence type="ECO:0000313" key="4">
    <source>
        <dbReference type="Proteomes" id="UP001178507"/>
    </source>
</evidence>
<dbReference type="SUPFAM" id="SSF48452">
    <property type="entry name" value="TPR-like"/>
    <property type="match status" value="1"/>
</dbReference>
<keyword evidence="2" id="KW-0802">TPR repeat</keyword>
<sequence>MRASMQKRLGACAEHVKTMTREEKLHWALDLKDQANQSYASSKFEEAAQLYNDCLVGLDFDGDDAQNSEVATKLQLPICTNLAACLIEWTKQEALHRLTQLHPRMGKHEECVDMCNIALSVDPHAPKAAGATVCGPSSSLVLANGARHNLAPHAAAIEAQILKAADHVDPTVRYDEEWFEGHCDLSEFSQDMLFLGPEFRLSKRPTVDAHRWHPGYKCTEDGAGRAPEFVEISEEFQCAERCWETARKVPGTVVCCEHHQDKSRCEVRVGWQSMQESDYGKNKLNPANWALFGRHQKKARLFFSPPSTHENHRYVPQFESEEVRQAESGKQHVRELARQVNHLSIDGILDHMLSFYVCMRFLPDKDFMDLAKYELERVAVDQDTPVAGHDVSREEIYQEFKNAHLFPLRCGRSMHVQDIEAIDQLVQTLNDSSSLLNEAYRFSVNVTEKAGKSLHEMDKEMRLNESDPERPDSIYVQDMRWTARQSLPWSTFLRPSKHYEHHVSRHPKNLFMLCFGPRVASYPHKRENGEHILADMNTAGCNGFWDLEEVIRHMDRIKKLFAPEMCFEFKLRKELKLKFMQTFVEMNQQFEASMTGNYFTQVHEMDNTGSTRLELLSDRSNLSTKAINFMDSRKVQQKYDRFSQLMAKAHSKWVICGAHDQVGPEAFGTEDNFFRNPTAYDKWLGSIADENMMECKTLDETTGCVKCAIAVKDEHGCRIRLDVKLKDIYQAASGAAYPFLQSDYKVHEEVTDETGHKDMVTRNKKGLCMVRKNPTSMRAAIRDSRHLSEAERKAAAAKAFFHVSKDDQVVMLESLDELNNRIEGNSGKPVVSDYRYTIEERQEEKLKFEENATGEVLEEDFRILADALGATKYTDSLKDFPQKFVFTDQIRQDQNRPAHRVDYIVSCPCSPGDFSLLNYFQEVGSQGMSEYYNR</sequence>
<accession>A0AA36JSJ0</accession>
<comment type="caution">
    <text evidence="3">The sequence shown here is derived from an EMBL/GenBank/DDBJ whole genome shotgun (WGS) entry which is preliminary data.</text>
</comment>
<name>A0AA36JSJ0_9DINO</name>
<gene>
    <name evidence="3" type="ORF">EVOR1521_LOCUS31664</name>
</gene>
<dbReference type="InterPro" id="IPR011990">
    <property type="entry name" value="TPR-like_helical_dom_sf"/>
</dbReference>
<dbReference type="InterPro" id="IPR039663">
    <property type="entry name" value="AIP/AIPL1/TTC9"/>
</dbReference>
<dbReference type="AlphaFoldDB" id="A0AA36JSJ0"/>
<dbReference type="Proteomes" id="UP001178507">
    <property type="component" value="Unassembled WGS sequence"/>
</dbReference>
<evidence type="ECO:0000256" key="2">
    <source>
        <dbReference type="ARBA" id="ARBA00022803"/>
    </source>
</evidence>
<evidence type="ECO:0000313" key="3">
    <source>
        <dbReference type="EMBL" id="CAJ1410954.1"/>
    </source>
</evidence>
<dbReference type="PANTHER" id="PTHR11242">
    <property type="entry name" value="ARYL HYDROCARBON RECEPTOR INTERACTING PROTEIN RELATED"/>
    <property type="match status" value="1"/>
</dbReference>
<keyword evidence="4" id="KW-1185">Reference proteome</keyword>
<proteinExistence type="predicted"/>
<protein>
    <submittedName>
        <fullName evidence="3">Uncharacterized protein</fullName>
    </submittedName>
</protein>
<dbReference type="PANTHER" id="PTHR11242:SF0">
    <property type="entry name" value="TPR_REGION DOMAIN-CONTAINING PROTEIN"/>
    <property type="match status" value="1"/>
</dbReference>
<reference evidence="3" key="1">
    <citation type="submission" date="2023-08" db="EMBL/GenBank/DDBJ databases">
        <authorList>
            <person name="Chen Y."/>
            <person name="Shah S."/>
            <person name="Dougan E. K."/>
            <person name="Thang M."/>
            <person name="Chan C."/>
        </authorList>
    </citation>
    <scope>NUCLEOTIDE SEQUENCE</scope>
</reference>
<keyword evidence="1" id="KW-0677">Repeat</keyword>